<dbReference type="PROSITE" id="PS51161">
    <property type="entry name" value="ATP_CONE"/>
    <property type="match status" value="1"/>
</dbReference>
<proteinExistence type="predicted"/>
<keyword evidence="1 3" id="KW-0547">Nucleotide-binding</keyword>
<dbReference type="AlphaFoldDB" id="A0A376RS02"/>
<dbReference type="EC" id="1.17.4.2" evidence="5"/>
<dbReference type="SUPFAM" id="SSF51998">
    <property type="entry name" value="PFL-like glycyl radical enzymes"/>
    <property type="match status" value="1"/>
</dbReference>
<evidence type="ECO:0000256" key="2">
    <source>
        <dbReference type="ARBA" id="ARBA00022840"/>
    </source>
</evidence>
<protein>
    <submittedName>
        <fullName evidence="5">Anaerobic ribonucleoside-triphosphate reductase</fullName>
        <ecNumber evidence="5">1.17.4.2</ecNumber>
    </submittedName>
</protein>
<dbReference type="GO" id="GO:0008998">
    <property type="term" value="F:ribonucleoside-triphosphate reductase (thioredoxin) activity"/>
    <property type="evidence" value="ECO:0007669"/>
    <property type="project" value="UniProtKB-EC"/>
</dbReference>
<dbReference type="PANTHER" id="PTHR21075:SF0">
    <property type="entry name" value="ANAEROBIC RIBONUCLEOSIDE-TRIPHOSPHATE REDUCTASE"/>
    <property type="match status" value="1"/>
</dbReference>
<dbReference type="GO" id="GO:0031250">
    <property type="term" value="C:anaerobic ribonucleoside-triphosphate reductase complex"/>
    <property type="evidence" value="ECO:0007669"/>
    <property type="project" value="TreeGrafter"/>
</dbReference>
<name>A0A376RS02_ECOLX</name>
<keyword evidence="5" id="KW-0560">Oxidoreductase</keyword>
<sequence>MTPHVMKRDGCKVPFKSERIKEAILRAAKAAEVDDADYCATVAAVVSEQMQGRNQVDINEIQTAVENQLMSGPYKQLARAYIEYRHDRDIEREKRGRLNQEIRGLVEQTNASLLNENANKDSKVIPTQRDLLAGIVAKHYARQHLLPRDVVQAHERGDIHYHDLDYSPFLPDVQLHVDRPERHADPGL</sequence>
<dbReference type="Pfam" id="PF03477">
    <property type="entry name" value="ATP-cone"/>
    <property type="match status" value="1"/>
</dbReference>
<dbReference type="Proteomes" id="UP000254159">
    <property type="component" value="Unassembled WGS sequence"/>
</dbReference>
<reference evidence="5 6" key="1">
    <citation type="submission" date="2018-06" db="EMBL/GenBank/DDBJ databases">
        <authorList>
            <consortium name="Pathogen Informatics"/>
            <person name="Doyle S."/>
        </authorList>
    </citation>
    <scope>NUCLEOTIDE SEQUENCE [LARGE SCALE GENOMIC DNA]</scope>
    <source>
        <strain evidence="5 6">NCTC10865</strain>
    </source>
</reference>
<dbReference type="GO" id="GO:0006260">
    <property type="term" value="P:DNA replication"/>
    <property type="evidence" value="ECO:0007669"/>
    <property type="project" value="InterPro"/>
</dbReference>
<evidence type="ECO:0000313" key="6">
    <source>
        <dbReference type="Proteomes" id="UP000254159"/>
    </source>
</evidence>
<evidence type="ECO:0000313" key="5">
    <source>
        <dbReference type="EMBL" id="STI20135.1"/>
    </source>
</evidence>
<feature type="domain" description="ATP-cone" evidence="4">
    <location>
        <begin position="3"/>
        <end position="92"/>
    </location>
</feature>
<evidence type="ECO:0000256" key="3">
    <source>
        <dbReference type="PROSITE-ProRule" id="PRU00492"/>
    </source>
</evidence>
<dbReference type="InterPro" id="IPR012833">
    <property type="entry name" value="NrdD"/>
</dbReference>
<dbReference type="GO" id="GO:0005524">
    <property type="term" value="F:ATP binding"/>
    <property type="evidence" value="ECO:0007669"/>
    <property type="project" value="UniProtKB-UniRule"/>
</dbReference>
<dbReference type="Gene3D" id="3.20.70.20">
    <property type="match status" value="1"/>
</dbReference>
<keyword evidence="2 3" id="KW-0067">ATP-binding</keyword>
<evidence type="ECO:0000259" key="4">
    <source>
        <dbReference type="PROSITE" id="PS51161"/>
    </source>
</evidence>
<evidence type="ECO:0000256" key="1">
    <source>
        <dbReference type="ARBA" id="ARBA00022741"/>
    </source>
</evidence>
<dbReference type="InterPro" id="IPR005144">
    <property type="entry name" value="ATP-cone_dom"/>
</dbReference>
<dbReference type="GO" id="GO:0004748">
    <property type="term" value="F:ribonucleoside-diphosphate reductase activity, thioredoxin disulfide as acceptor"/>
    <property type="evidence" value="ECO:0007669"/>
    <property type="project" value="TreeGrafter"/>
</dbReference>
<gene>
    <name evidence="5" type="primary">nrdD_1</name>
    <name evidence="5" type="ORF">NCTC10865_05532</name>
</gene>
<dbReference type="PANTHER" id="PTHR21075">
    <property type="entry name" value="ANAEROBIC RIBONUCLEOSIDE-TRIPHOSPHATE REDUCTASE"/>
    <property type="match status" value="1"/>
</dbReference>
<dbReference type="GO" id="GO:0009265">
    <property type="term" value="P:2'-deoxyribonucleotide biosynthetic process"/>
    <property type="evidence" value="ECO:0007669"/>
    <property type="project" value="TreeGrafter"/>
</dbReference>
<dbReference type="Pfam" id="PF13597">
    <property type="entry name" value="NRDD"/>
    <property type="match status" value="1"/>
</dbReference>
<accession>A0A376RS02</accession>
<organism evidence="5 6">
    <name type="scientific">Escherichia coli</name>
    <dbReference type="NCBI Taxonomy" id="562"/>
    <lineage>
        <taxon>Bacteria</taxon>
        <taxon>Pseudomonadati</taxon>
        <taxon>Pseudomonadota</taxon>
        <taxon>Gammaproteobacteria</taxon>
        <taxon>Enterobacterales</taxon>
        <taxon>Enterobacteriaceae</taxon>
        <taxon>Escherichia</taxon>
    </lineage>
</organism>
<dbReference type="EMBL" id="UGCD01000002">
    <property type="protein sequence ID" value="STI20135.1"/>
    <property type="molecule type" value="Genomic_DNA"/>
</dbReference>